<dbReference type="EMBL" id="REGN01001332">
    <property type="protein sequence ID" value="RNA35375.1"/>
    <property type="molecule type" value="Genomic_DNA"/>
</dbReference>
<evidence type="ECO:0000256" key="1">
    <source>
        <dbReference type="SAM" id="MobiDB-lite"/>
    </source>
</evidence>
<sequence>MSHANPNPPARTADSTSLLPRIKSNRLYRTPPTLPLEKLYQREKSFKLDGIAVGNISQDY</sequence>
<keyword evidence="3" id="KW-1185">Reference proteome</keyword>
<protein>
    <submittedName>
        <fullName evidence="2">Uncharacterized protein</fullName>
    </submittedName>
</protein>
<proteinExistence type="predicted"/>
<gene>
    <name evidence="2" type="ORF">BpHYR1_019597</name>
</gene>
<feature type="region of interest" description="Disordered" evidence="1">
    <location>
        <begin position="1"/>
        <end position="26"/>
    </location>
</feature>
<feature type="non-terminal residue" evidence="2">
    <location>
        <position position="60"/>
    </location>
</feature>
<dbReference type="AlphaFoldDB" id="A0A3M7SI41"/>
<evidence type="ECO:0000313" key="2">
    <source>
        <dbReference type="EMBL" id="RNA35375.1"/>
    </source>
</evidence>
<evidence type="ECO:0000313" key="3">
    <source>
        <dbReference type="Proteomes" id="UP000276133"/>
    </source>
</evidence>
<dbReference type="Proteomes" id="UP000276133">
    <property type="component" value="Unassembled WGS sequence"/>
</dbReference>
<organism evidence="2 3">
    <name type="scientific">Brachionus plicatilis</name>
    <name type="common">Marine rotifer</name>
    <name type="synonym">Brachionus muelleri</name>
    <dbReference type="NCBI Taxonomy" id="10195"/>
    <lineage>
        <taxon>Eukaryota</taxon>
        <taxon>Metazoa</taxon>
        <taxon>Spiralia</taxon>
        <taxon>Gnathifera</taxon>
        <taxon>Rotifera</taxon>
        <taxon>Eurotatoria</taxon>
        <taxon>Monogononta</taxon>
        <taxon>Pseudotrocha</taxon>
        <taxon>Ploima</taxon>
        <taxon>Brachionidae</taxon>
        <taxon>Brachionus</taxon>
    </lineage>
</organism>
<accession>A0A3M7SI41</accession>
<comment type="caution">
    <text evidence="2">The sequence shown here is derived from an EMBL/GenBank/DDBJ whole genome shotgun (WGS) entry which is preliminary data.</text>
</comment>
<reference evidence="2 3" key="1">
    <citation type="journal article" date="2018" name="Sci. Rep.">
        <title>Genomic signatures of local adaptation to the degree of environmental predictability in rotifers.</title>
        <authorList>
            <person name="Franch-Gras L."/>
            <person name="Hahn C."/>
            <person name="Garcia-Roger E.M."/>
            <person name="Carmona M.J."/>
            <person name="Serra M."/>
            <person name="Gomez A."/>
        </authorList>
    </citation>
    <scope>NUCLEOTIDE SEQUENCE [LARGE SCALE GENOMIC DNA]</scope>
    <source>
        <strain evidence="2">HYR1</strain>
    </source>
</reference>
<name>A0A3M7SI41_BRAPC</name>